<feature type="transmembrane region" description="Helical" evidence="11">
    <location>
        <begin position="441"/>
        <end position="459"/>
    </location>
</feature>
<sequence>MEILIMVGQLLLGLSILVGVHEAGHMISAKWFGMRVEKFSIGFPPKIFGKQIGETEYMIGAIPLGGFVKITGMVDESLDTDALSGPPKPYEFRAKPAWQRLIVMLGGIIVNVITGIVIFSALTYTYGEDFLPAKEAEKFGIAPSKLGEQLGFRTGDRIVKINGRPFDEFNDVYAPDVILGNGSYYTVERNGQLLDIPVPKDFMDRLSDSDEAFFVAPRDPFVVEEVVPGGPASKAGLLPGDQITRVGAQDIRFFSELQQALALNANRVEKPSLLQRVVNGVTGKTTPPAPADKITDVLVLRNGAPVTLHMRIDEDGKVGFRPKSLLSFSNRQFGLGEAIPRGTKQAFGVIGAQLKAFGKIFRGEASARKSLGGPIAIAQQYGGKFDWQKFWFLTGMLSMVLAFMNLLPIPALDGGHVMFLTYEMLSGRKPSDKFLENAQKVGMVLLLSLMVFVFFNDIFKSIF</sequence>
<comment type="cofactor">
    <cofactor evidence="1">
        <name>Zn(2+)</name>
        <dbReference type="ChEBI" id="CHEBI:29105"/>
    </cofactor>
</comment>
<dbReference type="Pfam" id="PF02163">
    <property type="entry name" value="Peptidase_M50"/>
    <property type="match status" value="1"/>
</dbReference>
<evidence type="ECO:0000256" key="10">
    <source>
        <dbReference type="ARBA" id="ARBA00023136"/>
    </source>
</evidence>
<evidence type="ECO:0000256" key="9">
    <source>
        <dbReference type="ARBA" id="ARBA00023049"/>
    </source>
</evidence>
<comment type="subcellular location">
    <subcellularLocation>
        <location evidence="2">Membrane</location>
        <topology evidence="2">Multi-pass membrane protein</topology>
    </subcellularLocation>
</comment>
<dbReference type="RefSeq" id="WP_138078266.1">
    <property type="nucleotide sequence ID" value="NZ_VAJM01000005.1"/>
</dbReference>
<evidence type="ECO:0000313" key="13">
    <source>
        <dbReference type="EMBL" id="TLM92417.1"/>
    </source>
</evidence>
<evidence type="ECO:0000256" key="3">
    <source>
        <dbReference type="ARBA" id="ARBA00007931"/>
    </source>
</evidence>
<keyword evidence="10 11" id="KW-0472">Membrane</keyword>
<evidence type="ECO:0000256" key="4">
    <source>
        <dbReference type="ARBA" id="ARBA00022670"/>
    </source>
</evidence>
<keyword evidence="5 11" id="KW-0812">Transmembrane</keyword>
<accession>A0A5R8WQ35</accession>
<dbReference type="OrthoDB" id="9782003at2"/>
<evidence type="ECO:0000256" key="11">
    <source>
        <dbReference type="SAM" id="Phobius"/>
    </source>
</evidence>
<comment type="similarity">
    <text evidence="3">Belongs to the peptidase M50B family.</text>
</comment>
<dbReference type="AlphaFoldDB" id="A0A5R8WQ35"/>
<dbReference type="GO" id="GO:0016020">
    <property type="term" value="C:membrane"/>
    <property type="evidence" value="ECO:0007669"/>
    <property type="project" value="UniProtKB-SubCell"/>
</dbReference>
<dbReference type="GO" id="GO:0006508">
    <property type="term" value="P:proteolysis"/>
    <property type="evidence" value="ECO:0007669"/>
    <property type="project" value="UniProtKB-KW"/>
</dbReference>
<evidence type="ECO:0000256" key="5">
    <source>
        <dbReference type="ARBA" id="ARBA00022692"/>
    </source>
</evidence>
<reference evidence="13 14" key="1">
    <citation type="submission" date="2019-05" db="EMBL/GenBank/DDBJ databases">
        <title>Hymenobacter edaphi sp. nov., isolated from abandoned arsenic-contaminated farmland soil.</title>
        <authorList>
            <person name="Nie L."/>
        </authorList>
    </citation>
    <scope>NUCLEOTIDE SEQUENCE [LARGE SCALE GENOMIC DNA]</scope>
    <source>
        <strain evidence="13 14">1-3-3-8</strain>
    </source>
</reference>
<keyword evidence="4 13" id="KW-0645">Protease</keyword>
<feature type="domain" description="PDZ" evidence="12">
    <location>
        <begin position="222"/>
        <end position="252"/>
    </location>
</feature>
<keyword evidence="7" id="KW-0862">Zinc</keyword>
<evidence type="ECO:0000256" key="7">
    <source>
        <dbReference type="ARBA" id="ARBA00022833"/>
    </source>
</evidence>
<proteinExistence type="inferred from homology"/>
<dbReference type="Pfam" id="PF17820">
    <property type="entry name" value="PDZ_6"/>
    <property type="match status" value="1"/>
</dbReference>
<dbReference type="PANTHER" id="PTHR42837">
    <property type="entry name" value="REGULATOR OF SIGMA-E PROTEASE RSEP"/>
    <property type="match status" value="1"/>
</dbReference>
<protein>
    <submittedName>
        <fullName evidence="13">RIP metalloprotease RseP</fullName>
    </submittedName>
</protein>
<dbReference type="InterPro" id="IPR036034">
    <property type="entry name" value="PDZ_sf"/>
</dbReference>
<evidence type="ECO:0000256" key="8">
    <source>
        <dbReference type="ARBA" id="ARBA00022989"/>
    </source>
</evidence>
<dbReference type="GO" id="GO:0004222">
    <property type="term" value="F:metalloendopeptidase activity"/>
    <property type="evidence" value="ECO:0007669"/>
    <property type="project" value="InterPro"/>
</dbReference>
<evidence type="ECO:0000259" key="12">
    <source>
        <dbReference type="PROSITE" id="PS50106"/>
    </source>
</evidence>
<keyword evidence="8 11" id="KW-1133">Transmembrane helix</keyword>
<dbReference type="InterPro" id="IPR001478">
    <property type="entry name" value="PDZ"/>
</dbReference>
<organism evidence="13 14">
    <name type="scientific">Hymenobacter jeollabukensis</name>
    <dbReference type="NCBI Taxonomy" id="2025313"/>
    <lineage>
        <taxon>Bacteria</taxon>
        <taxon>Pseudomonadati</taxon>
        <taxon>Bacteroidota</taxon>
        <taxon>Cytophagia</taxon>
        <taxon>Cytophagales</taxon>
        <taxon>Hymenobacteraceae</taxon>
        <taxon>Hymenobacter</taxon>
    </lineage>
</organism>
<comment type="caution">
    <text evidence="13">The sequence shown here is derived from an EMBL/GenBank/DDBJ whole genome shotgun (WGS) entry which is preliminary data.</text>
</comment>
<keyword evidence="6" id="KW-0378">Hydrolase</keyword>
<dbReference type="InterPro" id="IPR004387">
    <property type="entry name" value="Pept_M50_Zn"/>
</dbReference>
<feature type="transmembrane region" description="Helical" evidence="11">
    <location>
        <begin position="390"/>
        <end position="412"/>
    </location>
</feature>
<dbReference type="SUPFAM" id="SSF50156">
    <property type="entry name" value="PDZ domain-like"/>
    <property type="match status" value="2"/>
</dbReference>
<keyword evidence="9 13" id="KW-0482">Metalloprotease</keyword>
<gene>
    <name evidence="13" type="ORF">FDY95_13390</name>
</gene>
<dbReference type="CDD" id="cd06163">
    <property type="entry name" value="S2P-M50_PDZ_RseP-like"/>
    <property type="match status" value="2"/>
</dbReference>
<dbReference type="InterPro" id="IPR041489">
    <property type="entry name" value="PDZ_6"/>
</dbReference>
<feature type="transmembrane region" description="Helical" evidence="11">
    <location>
        <begin position="101"/>
        <end position="124"/>
    </location>
</feature>
<dbReference type="EMBL" id="VAJM01000005">
    <property type="protein sequence ID" value="TLM92417.1"/>
    <property type="molecule type" value="Genomic_DNA"/>
</dbReference>
<dbReference type="InterPro" id="IPR008915">
    <property type="entry name" value="Peptidase_M50"/>
</dbReference>
<dbReference type="PROSITE" id="PS50106">
    <property type="entry name" value="PDZ"/>
    <property type="match status" value="1"/>
</dbReference>
<keyword evidence="14" id="KW-1185">Reference proteome</keyword>
<dbReference type="Gene3D" id="2.30.42.10">
    <property type="match status" value="2"/>
</dbReference>
<dbReference type="Proteomes" id="UP000305517">
    <property type="component" value="Unassembled WGS sequence"/>
</dbReference>
<name>A0A5R8WQ35_9BACT</name>
<evidence type="ECO:0000313" key="14">
    <source>
        <dbReference type="Proteomes" id="UP000305517"/>
    </source>
</evidence>
<evidence type="ECO:0000256" key="1">
    <source>
        <dbReference type="ARBA" id="ARBA00001947"/>
    </source>
</evidence>
<evidence type="ECO:0000256" key="2">
    <source>
        <dbReference type="ARBA" id="ARBA00004141"/>
    </source>
</evidence>
<dbReference type="SMART" id="SM00228">
    <property type="entry name" value="PDZ"/>
    <property type="match status" value="1"/>
</dbReference>
<evidence type="ECO:0000256" key="6">
    <source>
        <dbReference type="ARBA" id="ARBA00022801"/>
    </source>
</evidence>
<dbReference type="PANTHER" id="PTHR42837:SF2">
    <property type="entry name" value="MEMBRANE METALLOPROTEASE ARASP2, CHLOROPLASTIC-RELATED"/>
    <property type="match status" value="1"/>
</dbReference>